<dbReference type="AlphaFoldDB" id="A0A9N9I2U0"/>
<reference evidence="1" key="1">
    <citation type="submission" date="2021-06" db="EMBL/GenBank/DDBJ databases">
        <authorList>
            <person name="Kallberg Y."/>
            <person name="Tangrot J."/>
            <person name="Rosling A."/>
        </authorList>
    </citation>
    <scope>NUCLEOTIDE SEQUENCE</scope>
    <source>
        <strain evidence="1">CL551</strain>
    </source>
</reference>
<dbReference type="Proteomes" id="UP000789342">
    <property type="component" value="Unassembled WGS sequence"/>
</dbReference>
<name>A0A9N9I2U0_9GLOM</name>
<protein>
    <submittedName>
        <fullName evidence="1">13102_t:CDS:1</fullName>
    </submittedName>
</protein>
<accession>A0A9N9I2U0</accession>
<organism evidence="1 2">
    <name type="scientific">Acaulospora morrowiae</name>
    <dbReference type="NCBI Taxonomy" id="94023"/>
    <lineage>
        <taxon>Eukaryota</taxon>
        <taxon>Fungi</taxon>
        <taxon>Fungi incertae sedis</taxon>
        <taxon>Mucoromycota</taxon>
        <taxon>Glomeromycotina</taxon>
        <taxon>Glomeromycetes</taxon>
        <taxon>Diversisporales</taxon>
        <taxon>Acaulosporaceae</taxon>
        <taxon>Acaulospora</taxon>
    </lineage>
</organism>
<evidence type="ECO:0000313" key="2">
    <source>
        <dbReference type="Proteomes" id="UP000789342"/>
    </source>
</evidence>
<feature type="non-terminal residue" evidence="1">
    <location>
        <position position="50"/>
    </location>
</feature>
<comment type="caution">
    <text evidence="1">The sequence shown here is derived from an EMBL/GenBank/DDBJ whole genome shotgun (WGS) entry which is preliminary data.</text>
</comment>
<gene>
    <name evidence="1" type="ORF">AMORRO_LOCUS13149</name>
</gene>
<proteinExistence type="predicted"/>
<evidence type="ECO:0000313" key="1">
    <source>
        <dbReference type="EMBL" id="CAG8718025.1"/>
    </source>
</evidence>
<sequence>GKGNLLVNDRSERLGPGSVFFVGANVSYVVELTEDCERLDLYRAFCSLNQ</sequence>
<keyword evidence="2" id="KW-1185">Reference proteome</keyword>
<dbReference type="EMBL" id="CAJVPV010021477">
    <property type="protein sequence ID" value="CAG8718025.1"/>
    <property type="molecule type" value="Genomic_DNA"/>
</dbReference>
<feature type="non-terminal residue" evidence="1">
    <location>
        <position position="1"/>
    </location>
</feature>
<dbReference type="OrthoDB" id="6605218at2759"/>
<dbReference type="Gene3D" id="2.60.120.10">
    <property type="entry name" value="Jelly Rolls"/>
    <property type="match status" value="1"/>
</dbReference>
<dbReference type="InterPro" id="IPR014710">
    <property type="entry name" value="RmlC-like_jellyroll"/>
</dbReference>